<dbReference type="InterPro" id="IPR002110">
    <property type="entry name" value="Ankyrin_rpt"/>
</dbReference>
<dbReference type="SMART" id="SM00248">
    <property type="entry name" value="ANK"/>
    <property type="match status" value="5"/>
</dbReference>
<feature type="repeat" description="ANK" evidence="3">
    <location>
        <begin position="242"/>
        <end position="274"/>
    </location>
</feature>
<dbReference type="InterPro" id="IPR008930">
    <property type="entry name" value="Terpenoid_cyclase/PrenylTrfase"/>
</dbReference>
<dbReference type="SUPFAM" id="SSF48239">
    <property type="entry name" value="Terpenoid cyclases/Protein prenyltransferases"/>
    <property type="match status" value="1"/>
</dbReference>
<organism evidence="4 5">
    <name type="scientific">Dactylosporangium vinaceum</name>
    <dbReference type="NCBI Taxonomy" id="53362"/>
    <lineage>
        <taxon>Bacteria</taxon>
        <taxon>Bacillati</taxon>
        <taxon>Actinomycetota</taxon>
        <taxon>Actinomycetes</taxon>
        <taxon>Micromonosporales</taxon>
        <taxon>Micromonosporaceae</taxon>
        <taxon>Dactylosporangium</taxon>
    </lineage>
</organism>
<gene>
    <name evidence="4" type="ORF">ACFFTR_50695</name>
</gene>
<dbReference type="Gene3D" id="1.25.40.20">
    <property type="entry name" value="Ankyrin repeat-containing domain"/>
    <property type="match status" value="2"/>
</dbReference>
<dbReference type="PANTHER" id="PTHR24201">
    <property type="entry name" value="ANK_REP_REGION DOMAIN-CONTAINING PROTEIN"/>
    <property type="match status" value="1"/>
</dbReference>
<protein>
    <submittedName>
        <fullName evidence="4">Ankyrin repeat domain-containing protein</fullName>
    </submittedName>
</protein>
<dbReference type="InterPro" id="IPR050776">
    <property type="entry name" value="Ank_Repeat/CDKN_Inhibitor"/>
</dbReference>
<dbReference type="PROSITE" id="PS50297">
    <property type="entry name" value="ANK_REP_REGION"/>
    <property type="match status" value="1"/>
</dbReference>
<keyword evidence="5" id="KW-1185">Reference proteome</keyword>
<evidence type="ECO:0000256" key="2">
    <source>
        <dbReference type="ARBA" id="ARBA00023043"/>
    </source>
</evidence>
<dbReference type="SUPFAM" id="SSF48403">
    <property type="entry name" value="Ankyrin repeat"/>
    <property type="match status" value="1"/>
</dbReference>
<dbReference type="Proteomes" id="UP001589608">
    <property type="component" value="Unassembled WGS sequence"/>
</dbReference>
<evidence type="ECO:0000313" key="4">
    <source>
        <dbReference type="EMBL" id="MFB9451385.1"/>
    </source>
</evidence>
<dbReference type="EMBL" id="JBHMCA010000090">
    <property type="protein sequence ID" value="MFB9451385.1"/>
    <property type="molecule type" value="Genomic_DNA"/>
</dbReference>
<dbReference type="RefSeq" id="WP_223104369.1">
    <property type="nucleotide sequence ID" value="NZ_CP061913.1"/>
</dbReference>
<evidence type="ECO:0000256" key="3">
    <source>
        <dbReference type="PROSITE-ProRule" id="PRU00023"/>
    </source>
</evidence>
<reference evidence="4 5" key="1">
    <citation type="submission" date="2024-09" db="EMBL/GenBank/DDBJ databases">
        <authorList>
            <person name="Sun Q."/>
            <person name="Mori K."/>
        </authorList>
    </citation>
    <scope>NUCLEOTIDE SEQUENCE [LARGE SCALE GENOMIC DNA]</scope>
    <source>
        <strain evidence="4 5">JCM 3307</strain>
    </source>
</reference>
<proteinExistence type="predicted"/>
<keyword evidence="2 3" id="KW-0040">ANK repeat</keyword>
<dbReference type="PROSITE" id="PS50088">
    <property type="entry name" value="ANK_REPEAT"/>
    <property type="match status" value="1"/>
</dbReference>
<evidence type="ECO:0000256" key="1">
    <source>
        <dbReference type="ARBA" id="ARBA00022737"/>
    </source>
</evidence>
<dbReference type="Pfam" id="PF12796">
    <property type="entry name" value="Ank_2"/>
    <property type="match status" value="1"/>
</dbReference>
<dbReference type="InterPro" id="IPR036770">
    <property type="entry name" value="Ankyrin_rpt-contain_sf"/>
</dbReference>
<name>A0ABV5MR80_9ACTN</name>
<sequence length="595" mass="63212">MITDDERGRLLLNLADEHSLSALKVLSMLGSRTPHPDAVRAEVLAGWPAQGPVLALAGALLRLRAIDDRESLAARLGPTLADMAARAATREEHFMTIAVADECGAPDRSVLAASIAFFRAMEHEDGTFGPDPLDNAIAASALLRIGEPLRDPSTVGKLLVALPGPDLWLTYCAMRALALLGLAPEPARLDIPPRSTVDEIYQRLSVMAWTVEPVFAAARAGDLDTLARYLRSGGDPDLRDLQGWTLLCAAAVRGRADAVRMLLDAGADPDLRVADADALPVFWAAQHGDLDTVKVLLDRRPEHITAISRVNGHTVLLQAVFFGTARHRDLVAWLLSTFDPAPQLVACNVRGYTARAMAGLWHNEAILALLPPGDAAAEAAYHDRLLTSIAGPADPPVDELVAALADPRDQERITAAVNAPGLDLNRRGGPLGQTPIIAAVTGTDPDQATAEARLRVVAELLHRGADPDIPERHPMAVDAVIRAAVLNHFACLREIAVHMPPLAFAAALNERPAINGQTALDDTVHRALTATASTLDSHLDQIRWAIAHGARPDIPDHTGVTPLGRATAARTDPVLQAHAAAVLDALGSAQPGRPH</sequence>
<evidence type="ECO:0000313" key="5">
    <source>
        <dbReference type="Proteomes" id="UP001589608"/>
    </source>
</evidence>
<keyword evidence="1" id="KW-0677">Repeat</keyword>
<comment type="caution">
    <text evidence="4">The sequence shown here is derived from an EMBL/GenBank/DDBJ whole genome shotgun (WGS) entry which is preliminary data.</text>
</comment>
<accession>A0ABV5MR80</accession>